<dbReference type="AlphaFoldDB" id="A0A9P8CWH0"/>
<keyword evidence="1" id="KW-1133">Transmembrane helix</keyword>
<proteinExistence type="predicted"/>
<keyword evidence="3" id="KW-1185">Reference proteome</keyword>
<feature type="transmembrane region" description="Helical" evidence="1">
    <location>
        <begin position="20"/>
        <end position="39"/>
    </location>
</feature>
<dbReference type="GeneID" id="70289023"/>
<keyword evidence="1" id="KW-0472">Membrane</keyword>
<sequence>MEWPVGAMGSDSVAWPPTSIVVKDGLNLFALWVLFFFPFSSPHSHNLKRLTASVPGLLFADVLVCVPSFAVRSIPHSLLAGNLNQQASANLQSLSHSLTN</sequence>
<comment type="caution">
    <text evidence="2">The sequence shown here is derived from an EMBL/GenBank/DDBJ whole genome shotgun (WGS) entry which is preliminary data.</text>
</comment>
<accession>A0A9P8CWH0</accession>
<protein>
    <submittedName>
        <fullName evidence="2">Uncharacterized protein</fullName>
    </submittedName>
</protein>
<name>A0A9P8CWH0_9HYPO</name>
<dbReference type="Proteomes" id="UP000887229">
    <property type="component" value="Unassembled WGS sequence"/>
</dbReference>
<keyword evidence="1" id="KW-0812">Transmembrane</keyword>
<evidence type="ECO:0000313" key="3">
    <source>
        <dbReference type="Proteomes" id="UP000887229"/>
    </source>
</evidence>
<dbReference type="EMBL" id="MU251243">
    <property type="protein sequence ID" value="KAG9258586.1"/>
    <property type="molecule type" value="Genomic_DNA"/>
</dbReference>
<dbReference type="RefSeq" id="XP_046122510.1">
    <property type="nucleotide sequence ID" value="XM_046258120.1"/>
</dbReference>
<gene>
    <name evidence="2" type="ORF">F5Z01DRAFT_203516</name>
</gene>
<evidence type="ECO:0000313" key="2">
    <source>
        <dbReference type="EMBL" id="KAG9258586.1"/>
    </source>
</evidence>
<organism evidence="2 3">
    <name type="scientific">Emericellopsis atlantica</name>
    <dbReference type="NCBI Taxonomy" id="2614577"/>
    <lineage>
        <taxon>Eukaryota</taxon>
        <taxon>Fungi</taxon>
        <taxon>Dikarya</taxon>
        <taxon>Ascomycota</taxon>
        <taxon>Pezizomycotina</taxon>
        <taxon>Sordariomycetes</taxon>
        <taxon>Hypocreomycetidae</taxon>
        <taxon>Hypocreales</taxon>
        <taxon>Bionectriaceae</taxon>
        <taxon>Emericellopsis</taxon>
    </lineage>
</organism>
<evidence type="ECO:0000256" key="1">
    <source>
        <dbReference type="SAM" id="Phobius"/>
    </source>
</evidence>
<reference evidence="2" key="1">
    <citation type="journal article" date="2021" name="IMA Fungus">
        <title>Genomic characterization of three marine fungi, including Emericellopsis atlantica sp. nov. with signatures of a generalist lifestyle and marine biomass degradation.</title>
        <authorList>
            <person name="Hagestad O.C."/>
            <person name="Hou L."/>
            <person name="Andersen J.H."/>
            <person name="Hansen E.H."/>
            <person name="Altermark B."/>
            <person name="Li C."/>
            <person name="Kuhnert E."/>
            <person name="Cox R.J."/>
            <person name="Crous P.W."/>
            <person name="Spatafora J.W."/>
            <person name="Lail K."/>
            <person name="Amirebrahimi M."/>
            <person name="Lipzen A."/>
            <person name="Pangilinan J."/>
            <person name="Andreopoulos W."/>
            <person name="Hayes R.D."/>
            <person name="Ng V."/>
            <person name="Grigoriev I.V."/>
            <person name="Jackson S.A."/>
            <person name="Sutton T.D.S."/>
            <person name="Dobson A.D.W."/>
            <person name="Rama T."/>
        </authorList>
    </citation>
    <scope>NUCLEOTIDE SEQUENCE</scope>
    <source>
        <strain evidence="2">TS7</strain>
    </source>
</reference>